<dbReference type="Proteomes" id="UP000299102">
    <property type="component" value="Unassembled WGS sequence"/>
</dbReference>
<feature type="region of interest" description="Disordered" evidence="1">
    <location>
        <begin position="1"/>
        <end position="66"/>
    </location>
</feature>
<dbReference type="EMBL" id="BGZK01001243">
    <property type="protein sequence ID" value="GBP75313.1"/>
    <property type="molecule type" value="Genomic_DNA"/>
</dbReference>
<feature type="compositionally biased region" description="Basic and acidic residues" evidence="1">
    <location>
        <begin position="25"/>
        <end position="34"/>
    </location>
</feature>
<proteinExistence type="predicted"/>
<gene>
    <name evidence="2" type="ORF">EVAR_19962_1</name>
</gene>
<sequence>MPLERKVSARGREGPLGSLRGRRPRAGDYKKDYWSRSPRPPRTPRAAFDLTSSGEFLPHATKQPNN</sequence>
<protein>
    <submittedName>
        <fullName evidence="2">Uncharacterized protein</fullName>
    </submittedName>
</protein>
<evidence type="ECO:0000256" key="1">
    <source>
        <dbReference type="SAM" id="MobiDB-lite"/>
    </source>
</evidence>
<comment type="caution">
    <text evidence="2">The sequence shown here is derived from an EMBL/GenBank/DDBJ whole genome shotgun (WGS) entry which is preliminary data.</text>
</comment>
<keyword evidence="3" id="KW-1185">Reference proteome</keyword>
<name>A0A4C1YJ69_EUMVA</name>
<reference evidence="2 3" key="1">
    <citation type="journal article" date="2019" name="Commun. Biol.">
        <title>The bagworm genome reveals a unique fibroin gene that provides high tensile strength.</title>
        <authorList>
            <person name="Kono N."/>
            <person name="Nakamura H."/>
            <person name="Ohtoshi R."/>
            <person name="Tomita M."/>
            <person name="Numata K."/>
            <person name="Arakawa K."/>
        </authorList>
    </citation>
    <scope>NUCLEOTIDE SEQUENCE [LARGE SCALE GENOMIC DNA]</scope>
</reference>
<accession>A0A4C1YJ69</accession>
<dbReference type="AlphaFoldDB" id="A0A4C1YJ69"/>
<feature type="compositionally biased region" description="Basic and acidic residues" evidence="1">
    <location>
        <begin position="1"/>
        <end position="13"/>
    </location>
</feature>
<organism evidence="2 3">
    <name type="scientific">Eumeta variegata</name>
    <name type="common">Bagworm moth</name>
    <name type="synonym">Eumeta japonica</name>
    <dbReference type="NCBI Taxonomy" id="151549"/>
    <lineage>
        <taxon>Eukaryota</taxon>
        <taxon>Metazoa</taxon>
        <taxon>Ecdysozoa</taxon>
        <taxon>Arthropoda</taxon>
        <taxon>Hexapoda</taxon>
        <taxon>Insecta</taxon>
        <taxon>Pterygota</taxon>
        <taxon>Neoptera</taxon>
        <taxon>Endopterygota</taxon>
        <taxon>Lepidoptera</taxon>
        <taxon>Glossata</taxon>
        <taxon>Ditrysia</taxon>
        <taxon>Tineoidea</taxon>
        <taxon>Psychidae</taxon>
        <taxon>Oiketicinae</taxon>
        <taxon>Eumeta</taxon>
    </lineage>
</organism>
<evidence type="ECO:0000313" key="2">
    <source>
        <dbReference type="EMBL" id="GBP75313.1"/>
    </source>
</evidence>
<evidence type="ECO:0000313" key="3">
    <source>
        <dbReference type="Proteomes" id="UP000299102"/>
    </source>
</evidence>